<dbReference type="HOGENOM" id="CLU_132800_0_0_1"/>
<comment type="caution">
    <text evidence="1">The sequence shown here is derived from an EMBL/GenBank/DDBJ whole genome shotgun (WGS) entry which is preliminary data.</text>
</comment>
<dbReference type="AlphaFoldDB" id="H0GTY5"/>
<protein>
    <submittedName>
        <fullName evidence="1">YER085C-like protein</fullName>
    </submittedName>
</protein>
<dbReference type="Proteomes" id="UP000009009">
    <property type="component" value="Unassembled WGS sequence"/>
</dbReference>
<dbReference type="OrthoDB" id="4042291at2759"/>
<keyword evidence="2" id="KW-1185">Reference proteome</keyword>
<evidence type="ECO:0000313" key="2">
    <source>
        <dbReference type="Proteomes" id="UP000009009"/>
    </source>
</evidence>
<gene>
    <name evidence="1" type="ORF">VIN7_6730</name>
</gene>
<proteinExistence type="predicted"/>
<reference evidence="1 2" key="1">
    <citation type="journal article" date="2012" name="FEMS Yeast Res.">
        <title>The genome sequence of the wine yeast VIN7 reveals an allotriploid hybrid genome with Saccharomyces cerevisiae and Saccharomyces kudriavzevii origins.</title>
        <authorList>
            <person name="Borneman A.R."/>
            <person name="Desany B.A."/>
            <person name="Riches D."/>
            <person name="Affourtit J.P."/>
            <person name="Forgan A.H."/>
            <person name="Pretorius I.S."/>
            <person name="Egholm M."/>
            <person name="Chambers P.J."/>
        </authorList>
    </citation>
    <scope>NUCLEOTIDE SEQUENCE [LARGE SCALE GENOMIC DNA]</scope>
    <source>
        <strain evidence="1 2">VIN7</strain>
    </source>
</reference>
<evidence type="ECO:0000313" key="1">
    <source>
        <dbReference type="EMBL" id="EHN02758.1"/>
    </source>
</evidence>
<accession>H0GTY5</accession>
<organism evidence="1 2">
    <name type="scientific">Saccharomyces cerevisiae x Saccharomyces kudriavzevii (strain VIN7)</name>
    <name type="common">Yeast</name>
    <dbReference type="NCBI Taxonomy" id="1095631"/>
    <lineage>
        <taxon>Eukaryota</taxon>
        <taxon>Fungi</taxon>
        <taxon>Dikarya</taxon>
        <taxon>Ascomycota</taxon>
        <taxon>Saccharomycotina</taxon>
        <taxon>Saccharomycetes</taxon>
        <taxon>Saccharomycetales</taxon>
        <taxon>Saccharomycetaceae</taxon>
        <taxon>Saccharomyces</taxon>
    </lineage>
</organism>
<dbReference type="EMBL" id="AGVY01000192">
    <property type="protein sequence ID" value="EHN02758.1"/>
    <property type="molecule type" value="Genomic_DNA"/>
</dbReference>
<name>H0GTY5_SACCK</name>
<dbReference type="PhylomeDB" id="H0GTY5"/>
<sequence>MNFRGPLVDFLKSILNNINSAFLHGIKQLQLQLLRETNILKVMNRGIEKLFGRESKNGLLPRVTEEERDVVCRIRLHDECSKFEVIELKAKEMQMYYEKMVFEMTQEFRGDKRVFSLINHFSKSHDLGRIDTEIVKVERDRRYGEREIQVIPIRFKPICLERRAQMTRGGKK</sequence>